<accession>A0A183V151</accession>
<gene>
    <name evidence="3" type="ORF">TCNE_LOCUS14471</name>
</gene>
<dbReference type="GO" id="GO:0008234">
    <property type="term" value="F:cysteine-type peptidase activity"/>
    <property type="evidence" value="ECO:0007669"/>
    <property type="project" value="InterPro"/>
</dbReference>
<dbReference type="SMART" id="SM00645">
    <property type="entry name" value="Pept_C1"/>
    <property type="match status" value="1"/>
</dbReference>
<dbReference type="WBParaSite" id="TCNE_0001447101-mRNA-1">
    <property type="protein sequence ID" value="TCNE_0001447101-mRNA-1"/>
    <property type="gene ID" value="TCNE_0001447101"/>
</dbReference>
<evidence type="ECO:0000313" key="4">
    <source>
        <dbReference type="Proteomes" id="UP000050794"/>
    </source>
</evidence>
<proteinExistence type="predicted"/>
<evidence type="ECO:0000259" key="2">
    <source>
        <dbReference type="SMART" id="SM00645"/>
    </source>
</evidence>
<dbReference type="EMBL" id="UYWY01022271">
    <property type="protein sequence ID" value="VDM45792.1"/>
    <property type="molecule type" value="Genomic_DNA"/>
</dbReference>
<protein>
    <submittedName>
        <fullName evidence="5">Pept_C1 domain-containing protein</fullName>
    </submittedName>
</protein>
<dbReference type="AlphaFoldDB" id="A0A183V151"/>
<dbReference type="Gene3D" id="3.90.70.10">
    <property type="entry name" value="Cysteine proteinases"/>
    <property type="match status" value="1"/>
</dbReference>
<dbReference type="Pfam" id="PF00112">
    <property type="entry name" value="Peptidase_C1"/>
    <property type="match status" value="1"/>
</dbReference>
<evidence type="ECO:0000256" key="1">
    <source>
        <dbReference type="SAM" id="MobiDB-lite"/>
    </source>
</evidence>
<dbReference type="InterPro" id="IPR000668">
    <property type="entry name" value="Peptidase_C1A_C"/>
</dbReference>
<dbReference type="SUPFAM" id="SSF54001">
    <property type="entry name" value="Cysteine proteinases"/>
    <property type="match status" value="1"/>
</dbReference>
<keyword evidence="4" id="KW-1185">Reference proteome</keyword>
<evidence type="ECO:0000313" key="3">
    <source>
        <dbReference type="EMBL" id="VDM45792.1"/>
    </source>
</evidence>
<sequence length="333" mass="38771">MRESLECSEALASGPDSEQHDDDTDVPKSATSQHRIPMFPSCTSTISLRYLLAFAQPNPNAFQRRELDEYDIEIRRAENYSATAYQGVFERIYSSTFHARDNYQLITDMLNKFHIPPSVAQHFDAREHWPLCRSSIAKVYDQGECWNYWLFSTLSTIEDRICIASSGEEKMRLSMFHLLTCCQECGSCRGGNPEAVYIYWVKYGITTANCGSPCPLSMVKKADRKLRLRIKPCDSECLNPEHRYLDIYDRTQTNVHYGDYVNLIQKTVISERRAKSWDRGEIVRRQLYIDDAKWLDLVKKELFLRGPLSMDILLYDDFFLYRAGLLYVHISLR</sequence>
<name>A0A183V151_TOXCA</name>
<evidence type="ECO:0000313" key="5">
    <source>
        <dbReference type="WBParaSite" id="TCNE_0001447101-mRNA-1"/>
    </source>
</evidence>
<dbReference type="Proteomes" id="UP000050794">
    <property type="component" value="Unassembled WGS sequence"/>
</dbReference>
<dbReference type="GO" id="GO:0006508">
    <property type="term" value="P:proteolysis"/>
    <property type="evidence" value="ECO:0007669"/>
    <property type="project" value="InterPro"/>
</dbReference>
<feature type="domain" description="Peptidase C1A papain C-terminal" evidence="2">
    <location>
        <begin position="119"/>
        <end position="308"/>
    </location>
</feature>
<organism evidence="4 5">
    <name type="scientific">Toxocara canis</name>
    <name type="common">Canine roundworm</name>
    <dbReference type="NCBI Taxonomy" id="6265"/>
    <lineage>
        <taxon>Eukaryota</taxon>
        <taxon>Metazoa</taxon>
        <taxon>Ecdysozoa</taxon>
        <taxon>Nematoda</taxon>
        <taxon>Chromadorea</taxon>
        <taxon>Rhabditida</taxon>
        <taxon>Spirurina</taxon>
        <taxon>Ascaridomorpha</taxon>
        <taxon>Ascaridoidea</taxon>
        <taxon>Toxocaridae</taxon>
        <taxon>Toxocara</taxon>
    </lineage>
</organism>
<reference evidence="3 4" key="2">
    <citation type="submission" date="2018-11" db="EMBL/GenBank/DDBJ databases">
        <authorList>
            <consortium name="Pathogen Informatics"/>
        </authorList>
    </citation>
    <scope>NUCLEOTIDE SEQUENCE [LARGE SCALE GENOMIC DNA]</scope>
</reference>
<reference evidence="5" key="1">
    <citation type="submission" date="2016-06" db="UniProtKB">
        <authorList>
            <consortium name="WormBaseParasite"/>
        </authorList>
    </citation>
    <scope>IDENTIFICATION</scope>
</reference>
<dbReference type="InterPro" id="IPR038765">
    <property type="entry name" value="Papain-like_cys_pep_sf"/>
</dbReference>
<feature type="region of interest" description="Disordered" evidence="1">
    <location>
        <begin position="1"/>
        <end position="35"/>
    </location>
</feature>